<reference evidence="5" key="1">
    <citation type="journal article" date="2005" name="Nature">
        <title>The map-based sequence of the rice genome.</title>
        <authorList>
            <consortium name="International rice genome sequencing project (IRGSP)"/>
            <person name="Matsumoto T."/>
            <person name="Wu J."/>
            <person name="Kanamori H."/>
            <person name="Katayose Y."/>
            <person name="Fujisawa M."/>
            <person name="Namiki N."/>
            <person name="Mizuno H."/>
            <person name="Yamamoto K."/>
            <person name="Antonio B.A."/>
            <person name="Baba T."/>
            <person name="Sakata K."/>
            <person name="Nagamura Y."/>
            <person name="Aoki H."/>
            <person name="Arikawa K."/>
            <person name="Arita K."/>
            <person name="Bito T."/>
            <person name="Chiden Y."/>
            <person name="Fujitsuka N."/>
            <person name="Fukunaka R."/>
            <person name="Hamada M."/>
            <person name="Harada C."/>
            <person name="Hayashi A."/>
            <person name="Hijishita S."/>
            <person name="Honda M."/>
            <person name="Hosokawa S."/>
            <person name="Ichikawa Y."/>
            <person name="Idonuma A."/>
            <person name="Iijima M."/>
            <person name="Ikeda M."/>
            <person name="Ikeno M."/>
            <person name="Ito K."/>
            <person name="Ito S."/>
            <person name="Ito T."/>
            <person name="Ito Y."/>
            <person name="Ito Y."/>
            <person name="Iwabuchi A."/>
            <person name="Kamiya K."/>
            <person name="Karasawa W."/>
            <person name="Kurita K."/>
            <person name="Katagiri S."/>
            <person name="Kikuta A."/>
            <person name="Kobayashi H."/>
            <person name="Kobayashi N."/>
            <person name="Machita K."/>
            <person name="Maehara T."/>
            <person name="Masukawa M."/>
            <person name="Mizubayashi T."/>
            <person name="Mukai Y."/>
            <person name="Nagasaki H."/>
            <person name="Nagata Y."/>
            <person name="Naito S."/>
            <person name="Nakashima M."/>
            <person name="Nakama Y."/>
            <person name="Nakamichi Y."/>
            <person name="Nakamura M."/>
            <person name="Meguro A."/>
            <person name="Negishi M."/>
            <person name="Ohta I."/>
            <person name="Ohta T."/>
            <person name="Okamoto M."/>
            <person name="Ono N."/>
            <person name="Saji S."/>
            <person name="Sakaguchi M."/>
            <person name="Sakai K."/>
            <person name="Shibata M."/>
            <person name="Shimokawa T."/>
            <person name="Song J."/>
            <person name="Takazaki Y."/>
            <person name="Terasawa K."/>
            <person name="Tsugane M."/>
            <person name="Tsuji K."/>
            <person name="Ueda S."/>
            <person name="Waki K."/>
            <person name="Yamagata H."/>
            <person name="Yamamoto M."/>
            <person name="Yamamoto S."/>
            <person name="Yamane H."/>
            <person name="Yoshiki S."/>
            <person name="Yoshihara R."/>
            <person name="Yukawa K."/>
            <person name="Zhong H."/>
            <person name="Yano M."/>
            <person name="Yuan Q."/>
            <person name="Ouyang S."/>
            <person name="Liu J."/>
            <person name="Jones K.M."/>
            <person name="Gansberger K."/>
            <person name="Moffat K."/>
            <person name="Hill J."/>
            <person name="Bera J."/>
            <person name="Fadrosh D."/>
            <person name="Jin S."/>
            <person name="Johri S."/>
            <person name="Kim M."/>
            <person name="Overton L."/>
            <person name="Reardon M."/>
            <person name="Tsitrin T."/>
            <person name="Vuong H."/>
            <person name="Weaver B."/>
            <person name="Ciecko A."/>
            <person name="Tallon L."/>
            <person name="Jackson J."/>
            <person name="Pai G."/>
            <person name="Aken S.V."/>
            <person name="Utterback T."/>
            <person name="Reidmuller S."/>
            <person name="Feldblyum T."/>
            <person name="Hsiao J."/>
            <person name="Zismann V."/>
            <person name="Iobst S."/>
            <person name="de Vazeille A.R."/>
            <person name="Buell C.R."/>
            <person name="Ying K."/>
            <person name="Li Y."/>
            <person name="Lu T."/>
            <person name="Huang Y."/>
            <person name="Zhao Q."/>
            <person name="Feng Q."/>
            <person name="Zhang L."/>
            <person name="Zhu J."/>
            <person name="Weng Q."/>
            <person name="Mu J."/>
            <person name="Lu Y."/>
            <person name="Fan D."/>
            <person name="Liu Y."/>
            <person name="Guan J."/>
            <person name="Zhang Y."/>
            <person name="Yu S."/>
            <person name="Liu X."/>
            <person name="Zhang Y."/>
            <person name="Hong G."/>
            <person name="Han B."/>
            <person name="Choisne N."/>
            <person name="Demange N."/>
            <person name="Orjeda G."/>
            <person name="Samain S."/>
            <person name="Cattolico L."/>
            <person name="Pelletier E."/>
            <person name="Couloux A."/>
            <person name="Segurens B."/>
            <person name="Wincker P."/>
            <person name="D'Hont A."/>
            <person name="Scarpelli C."/>
            <person name="Weissenbach J."/>
            <person name="Salanoubat M."/>
            <person name="Quetier F."/>
            <person name="Yu Y."/>
            <person name="Kim H.R."/>
            <person name="Rambo T."/>
            <person name="Currie J."/>
            <person name="Collura K."/>
            <person name="Luo M."/>
            <person name="Yang T."/>
            <person name="Ammiraju J.S.S."/>
            <person name="Engler F."/>
            <person name="Soderlund C."/>
            <person name="Wing R.A."/>
            <person name="Palmer L.E."/>
            <person name="de la Bastide M."/>
            <person name="Spiegel L."/>
            <person name="Nascimento L."/>
            <person name="Zutavern T."/>
            <person name="O'Shaughnessy A."/>
            <person name="Dike S."/>
            <person name="Dedhia N."/>
            <person name="Preston R."/>
            <person name="Balija V."/>
            <person name="McCombie W.R."/>
            <person name="Chow T."/>
            <person name="Chen H."/>
            <person name="Chung M."/>
            <person name="Chen C."/>
            <person name="Shaw J."/>
            <person name="Wu H."/>
            <person name="Hsiao K."/>
            <person name="Chao Y."/>
            <person name="Chu M."/>
            <person name="Cheng C."/>
            <person name="Hour A."/>
            <person name="Lee P."/>
            <person name="Lin S."/>
            <person name="Lin Y."/>
            <person name="Liou J."/>
            <person name="Liu S."/>
            <person name="Hsing Y."/>
            <person name="Raghuvanshi S."/>
            <person name="Mohanty A."/>
            <person name="Bharti A.K."/>
            <person name="Gaur A."/>
            <person name="Gupta V."/>
            <person name="Kumar D."/>
            <person name="Ravi V."/>
            <person name="Vij S."/>
            <person name="Kapur A."/>
            <person name="Khurana P."/>
            <person name="Khurana P."/>
            <person name="Khurana J.P."/>
            <person name="Tyagi A.K."/>
            <person name="Gaikwad K."/>
            <person name="Singh A."/>
            <person name="Dalal V."/>
            <person name="Srivastava S."/>
            <person name="Dixit A."/>
            <person name="Pal A.K."/>
            <person name="Ghazi I.A."/>
            <person name="Yadav M."/>
            <person name="Pandit A."/>
            <person name="Bhargava A."/>
            <person name="Sureshbabu K."/>
            <person name="Batra K."/>
            <person name="Sharma T.R."/>
            <person name="Mohapatra T."/>
            <person name="Singh N.K."/>
            <person name="Messing J."/>
            <person name="Nelson A.B."/>
            <person name="Fuks G."/>
            <person name="Kavchok S."/>
            <person name="Keizer G."/>
            <person name="Linton E."/>
            <person name="Llaca V."/>
            <person name="Song R."/>
            <person name="Tanyolac B."/>
            <person name="Young S."/>
            <person name="Ho-Il K."/>
            <person name="Hahn J.H."/>
            <person name="Sangsakoo G."/>
            <person name="Vanavichit A."/>
            <person name="de Mattos Luiz.A.T."/>
            <person name="Zimmer P.D."/>
            <person name="Malone G."/>
            <person name="Dellagostin O."/>
            <person name="de Oliveira A.C."/>
            <person name="Bevan M."/>
            <person name="Bancroft I."/>
            <person name="Minx P."/>
            <person name="Cordum H."/>
            <person name="Wilson R."/>
            <person name="Cheng Z."/>
            <person name="Jin W."/>
            <person name="Jiang J."/>
            <person name="Leong S.A."/>
            <person name="Iwama H."/>
            <person name="Gojobori T."/>
            <person name="Itoh T."/>
            <person name="Niimura Y."/>
            <person name="Fujii Y."/>
            <person name="Habara T."/>
            <person name="Sakai H."/>
            <person name="Sato Y."/>
            <person name="Wilson G."/>
            <person name="Kumar K."/>
            <person name="McCouch S."/>
            <person name="Juretic N."/>
            <person name="Hoen D."/>
            <person name="Wright S."/>
            <person name="Bruskiewich R."/>
            <person name="Bureau T."/>
            <person name="Miyao A."/>
            <person name="Hirochika H."/>
            <person name="Nishikawa T."/>
            <person name="Kadowaki K."/>
            <person name="Sugiura M."/>
            <person name="Burr B."/>
            <person name="Sasaki T."/>
        </authorList>
    </citation>
    <scope>NUCLEOTIDE SEQUENCE [LARGE SCALE GENOMIC DNA]</scope>
    <source>
        <strain evidence="5">cv. Nipponbare</strain>
    </source>
</reference>
<gene>
    <name evidence="4" type="ordered locus">LOC_Os11g14750</name>
</gene>
<keyword evidence="1" id="KW-0175">Coiled coil</keyword>
<feature type="coiled-coil region" evidence="1">
    <location>
        <begin position="142"/>
        <end position="221"/>
    </location>
</feature>
<organism evidence="4 5">
    <name type="scientific">Oryza sativa subsp. japonica</name>
    <name type="common">Rice</name>
    <dbReference type="NCBI Taxonomy" id="39947"/>
    <lineage>
        <taxon>Eukaryota</taxon>
        <taxon>Viridiplantae</taxon>
        <taxon>Streptophyta</taxon>
        <taxon>Embryophyta</taxon>
        <taxon>Tracheophyta</taxon>
        <taxon>Spermatophyta</taxon>
        <taxon>Magnoliopsida</taxon>
        <taxon>Liliopsida</taxon>
        <taxon>Poales</taxon>
        <taxon>Poaceae</taxon>
        <taxon>BOP clade</taxon>
        <taxon>Oryzoideae</taxon>
        <taxon>Oryzeae</taxon>
        <taxon>Oryzinae</taxon>
        <taxon>Oryza</taxon>
        <taxon>Oryza sativa</taxon>
    </lineage>
</organism>
<evidence type="ECO:0000313" key="4">
    <source>
        <dbReference type="EMBL" id="AAX94808.1"/>
    </source>
</evidence>
<evidence type="ECO:0000256" key="2">
    <source>
        <dbReference type="SAM" id="MobiDB-lite"/>
    </source>
</evidence>
<evidence type="ECO:0000256" key="3">
    <source>
        <dbReference type="SAM" id="SignalP"/>
    </source>
</evidence>
<dbReference type="AlphaFoldDB" id="Q2R7W1"/>
<protein>
    <submittedName>
        <fullName evidence="4">Uncharacterized protein</fullName>
    </submittedName>
</protein>
<accession>Q2R7W1</accession>
<sequence length="381" mass="41095">MACVFAEVAAGLAVVAAMPTEETAGFGDHGVDGKASPKGMTVFGSPLRQPVVSLLVKAKGKGAAVETSASEYSLAAPHFAPCDFETRADLVPFVKGVSNLVLPASTSSLFTELNEFDEGCSAIKSLAVRARDDEIGSKSLEMEALVNTLKEVKAENKRLQTELEKGKEARAEVDRLKAELEKEKAHVAVLTDYYNLTDPKMEALRLEVSKAKASAMEESQRFLREMAKATESTRTACQTLRLALIDMGARVRGVPAEDALAFDFSEWTQQAGGAVSDCATAYGDCCARVSVAFTMGLLQQFDCEHVAEFPNYTKGDWEVSAQNVSPTFRAWRKQFWQKDGRSTAKACLLEQLAKAEAADRCEEEDTAAEGGGGDAQDHPEV</sequence>
<evidence type="ECO:0000313" key="5">
    <source>
        <dbReference type="Proteomes" id="UP000000763"/>
    </source>
</evidence>
<dbReference type="EMBL" id="AC145324">
    <property type="protein sequence ID" value="AAX94808.1"/>
    <property type="molecule type" value="Genomic_DNA"/>
</dbReference>
<name>Q2R7W1_ORYSJ</name>
<feature type="chain" id="PRO_5024285904" evidence="3">
    <location>
        <begin position="18"/>
        <end position="381"/>
    </location>
</feature>
<dbReference type="Proteomes" id="UP000000763">
    <property type="component" value="Chromosome 11"/>
</dbReference>
<keyword evidence="3" id="KW-0732">Signal</keyword>
<reference evidence="5" key="2">
    <citation type="journal article" date="2008" name="Nucleic Acids Res.">
        <title>The rice annotation project database (RAP-DB): 2008 update.</title>
        <authorList>
            <consortium name="The rice annotation project (RAP)"/>
        </authorList>
    </citation>
    <scope>GENOME REANNOTATION</scope>
    <source>
        <strain evidence="5">cv. Nipponbare</strain>
    </source>
</reference>
<feature type="region of interest" description="Disordered" evidence="2">
    <location>
        <begin position="359"/>
        <end position="381"/>
    </location>
</feature>
<evidence type="ECO:0000256" key="1">
    <source>
        <dbReference type="SAM" id="Coils"/>
    </source>
</evidence>
<feature type="signal peptide" evidence="3">
    <location>
        <begin position="1"/>
        <end position="17"/>
    </location>
</feature>
<proteinExistence type="predicted"/>